<dbReference type="GO" id="GO:0008967">
    <property type="term" value="F:phosphoglycolate phosphatase activity"/>
    <property type="evidence" value="ECO:0007669"/>
    <property type="project" value="UniProtKB-EC"/>
</dbReference>
<dbReference type="InterPro" id="IPR023198">
    <property type="entry name" value="PGP-like_dom2"/>
</dbReference>
<dbReference type="PANTHER" id="PTHR43434">
    <property type="entry name" value="PHOSPHOGLYCOLATE PHOSPHATASE"/>
    <property type="match status" value="1"/>
</dbReference>
<dbReference type="GO" id="GO:0005829">
    <property type="term" value="C:cytosol"/>
    <property type="evidence" value="ECO:0007669"/>
    <property type="project" value="TreeGrafter"/>
</dbReference>
<dbReference type="RefSeq" id="WP_179478862.1">
    <property type="nucleotide sequence ID" value="NZ_JACCFW010000001.1"/>
</dbReference>
<proteinExistence type="predicted"/>
<dbReference type="SUPFAM" id="SSF56784">
    <property type="entry name" value="HAD-like"/>
    <property type="match status" value="1"/>
</dbReference>
<dbReference type="Pfam" id="PF13419">
    <property type="entry name" value="HAD_2"/>
    <property type="match status" value="1"/>
</dbReference>
<dbReference type="PANTHER" id="PTHR43434:SF1">
    <property type="entry name" value="PHOSPHOGLYCOLATE PHOSPHATASE"/>
    <property type="match status" value="1"/>
</dbReference>
<keyword evidence="1" id="KW-0378">Hydrolase</keyword>
<dbReference type="InterPro" id="IPR023214">
    <property type="entry name" value="HAD_sf"/>
</dbReference>
<dbReference type="EC" id="3.1.3.18" evidence="1"/>
<gene>
    <name evidence="1" type="ORF">HNR15_000504</name>
</gene>
<dbReference type="EMBL" id="JACCFW010000001">
    <property type="protein sequence ID" value="NYJ73541.1"/>
    <property type="molecule type" value="Genomic_DNA"/>
</dbReference>
<dbReference type="AlphaFoldDB" id="A0A853DF58"/>
<dbReference type="Proteomes" id="UP000571817">
    <property type="component" value="Unassembled WGS sequence"/>
</dbReference>
<dbReference type="Gene3D" id="1.10.150.240">
    <property type="entry name" value="Putative phosphatase, domain 2"/>
    <property type="match status" value="1"/>
</dbReference>
<comment type="caution">
    <text evidence="1">The sequence shown here is derived from an EMBL/GenBank/DDBJ whole genome shotgun (WGS) entry which is preliminary data.</text>
</comment>
<dbReference type="GO" id="GO:0006281">
    <property type="term" value="P:DNA repair"/>
    <property type="evidence" value="ECO:0007669"/>
    <property type="project" value="TreeGrafter"/>
</dbReference>
<reference evidence="1 2" key="1">
    <citation type="submission" date="2020-07" db="EMBL/GenBank/DDBJ databases">
        <title>Sequencing the genomes of 1000 actinobacteria strains.</title>
        <authorList>
            <person name="Klenk H.-P."/>
        </authorList>
    </citation>
    <scope>NUCLEOTIDE SEQUENCE [LARGE SCALE GENOMIC DNA]</scope>
    <source>
        <strain evidence="1 2">DSM 29531</strain>
    </source>
</reference>
<dbReference type="InterPro" id="IPR041492">
    <property type="entry name" value="HAD_2"/>
</dbReference>
<protein>
    <submittedName>
        <fullName evidence="1">Phosphoglycolate phosphatase</fullName>
        <ecNumber evidence="1">3.1.3.18</ecNumber>
    </submittedName>
</protein>
<evidence type="ECO:0000313" key="2">
    <source>
        <dbReference type="Proteomes" id="UP000571817"/>
    </source>
</evidence>
<dbReference type="InterPro" id="IPR050155">
    <property type="entry name" value="HAD-like_hydrolase_sf"/>
</dbReference>
<name>A0A853DF58_9MICO</name>
<evidence type="ECO:0000313" key="1">
    <source>
        <dbReference type="EMBL" id="NYJ73541.1"/>
    </source>
</evidence>
<dbReference type="Gene3D" id="3.40.50.1000">
    <property type="entry name" value="HAD superfamily/HAD-like"/>
    <property type="match status" value="1"/>
</dbReference>
<keyword evidence="2" id="KW-1185">Reference proteome</keyword>
<accession>A0A853DF58</accession>
<dbReference type="InterPro" id="IPR036412">
    <property type="entry name" value="HAD-like_sf"/>
</dbReference>
<sequence>MSGAPFVVGFDLDMTLVDSRRGIVECMQRVLSARGVTARDEQLWPLIGAPLEANLGGFLPAEQVRGAADDYRAVYLQHAVRLTTALPGAVELVELIHADGGRVLVVSAKAPAAVHAVLEHVGLRPDVVVGAVFAEDKAVPLRAHDARMYVGDHQGDMYAARAASAYAVGVTTGPHDEAMLRKAGADAVVPDLVALGERLNEFERAASTG</sequence>
<organism evidence="1 2">
    <name type="scientific">Allobranchiibius huperziae</name>
    <dbReference type="NCBI Taxonomy" id="1874116"/>
    <lineage>
        <taxon>Bacteria</taxon>
        <taxon>Bacillati</taxon>
        <taxon>Actinomycetota</taxon>
        <taxon>Actinomycetes</taxon>
        <taxon>Micrococcales</taxon>
        <taxon>Dermacoccaceae</taxon>
        <taxon>Allobranchiibius</taxon>
    </lineage>
</organism>